<evidence type="ECO:0000313" key="3">
    <source>
        <dbReference type="Proteomes" id="UP000095229"/>
    </source>
</evidence>
<keyword evidence="1" id="KW-0812">Transmembrane</keyword>
<keyword evidence="3" id="KW-1185">Reference proteome</keyword>
<keyword evidence="1" id="KW-0472">Membrane</keyword>
<dbReference type="Proteomes" id="UP000095229">
    <property type="component" value="Unassembled WGS sequence"/>
</dbReference>
<proteinExistence type="predicted"/>
<organism evidence="2 3">
    <name type="scientific">Legionella parisiensis</name>
    <dbReference type="NCBI Taxonomy" id="45071"/>
    <lineage>
        <taxon>Bacteria</taxon>
        <taxon>Pseudomonadati</taxon>
        <taxon>Pseudomonadota</taxon>
        <taxon>Gammaproteobacteria</taxon>
        <taxon>Legionellales</taxon>
        <taxon>Legionellaceae</taxon>
        <taxon>Legionella</taxon>
    </lineage>
</organism>
<sequence>MLSKLQAIKATMFTKLYFPNFFKSQYEISINEKLSSPDTLRWDRDKFKALLRLKMHVAKLTVSLSELKGATQSSRVDFFYQYLSLVMQNAISDRSFNPALYSNELNNRFLLLKDEVKEHKNINKFFSGCNIFSNSIIASAGALGLVLFGAAVCTGPFGMALVAVGMSILSALVLAIAAYSIYVDARFLGDKQLKEIEAGVKYLSNYYPEDARFTNELEEDTSLLCCM</sequence>
<name>A0A1E5JR12_9GAMM</name>
<feature type="transmembrane region" description="Helical" evidence="1">
    <location>
        <begin position="157"/>
        <end position="182"/>
    </location>
</feature>
<keyword evidence="1" id="KW-1133">Transmembrane helix</keyword>
<comment type="caution">
    <text evidence="2">The sequence shown here is derived from an EMBL/GenBank/DDBJ whole genome shotgun (WGS) entry which is preliminary data.</text>
</comment>
<evidence type="ECO:0000313" key="2">
    <source>
        <dbReference type="EMBL" id="OEH46823.1"/>
    </source>
</evidence>
<dbReference type="EMBL" id="LSOG01000062">
    <property type="protein sequence ID" value="OEH46823.1"/>
    <property type="molecule type" value="Genomic_DNA"/>
</dbReference>
<gene>
    <name evidence="2" type="ORF">lpari_02291</name>
</gene>
<dbReference type="AlphaFoldDB" id="A0A1E5JR12"/>
<protein>
    <recommendedName>
        <fullName evidence="4">DUF5638 domain-containing protein</fullName>
    </recommendedName>
</protein>
<evidence type="ECO:0008006" key="4">
    <source>
        <dbReference type="Google" id="ProtNLM"/>
    </source>
</evidence>
<evidence type="ECO:0000256" key="1">
    <source>
        <dbReference type="SAM" id="Phobius"/>
    </source>
</evidence>
<reference evidence="2 3" key="1">
    <citation type="submission" date="2016-02" db="EMBL/GenBank/DDBJ databases">
        <title>Secondary metabolites in Legionella.</title>
        <authorList>
            <person name="Tobias N.J."/>
            <person name="Bode H.B."/>
        </authorList>
    </citation>
    <scope>NUCLEOTIDE SEQUENCE [LARGE SCALE GENOMIC DNA]</scope>
    <source>
        <strain evidence="2 3">DSM 19216</strain>
    </source>
</reference>
<feature type="transmembrane region" description="Helical" evidence="1">
    <location>
        <begin position="131"/>
        <end position="151"/>
    </location>
</feature>
<accession>A0A1E5JR12</accession>